<accession>A0A951Q826</accession>
<dbReference type="Proteomes" id="UP000715781">
    <property type="component" value="Unassembled WGS sequence"/>
</dbReference>
<protein>
    <recommendedName>
        <fullName evidence="3">DGQHR domain-containing protein</fullName>
    </recommendedName>
</protein>
<dbReference type="EMBL" id="JAHHHN010000073">
    <property type="protein sequence ID" value="MBW4566301.1"/>
    <property type="molecule type" value="Genomic_DNA"/>
</dbReference>
<name>A0A951Q826_9NOST</name>
<organism evidence="1 2">
    <name type="scientific">Mojavia pulchra JT2-VF2</name>
    <dbReference type="NCBI Taxonomy" id="287848"/>
    <lineage>
        <taxon>Bacteria</taxon>
        <taxon>Bacillati</taxon>
        <taxon>Cyanobacteriota</taxon>
        <taxon>Cyanophyceae</taxon>
        <taxon>Nostocales</taxon>
        <taxon>Nostocaceae</taxon>
    </lineage>
</organism>
<proteinExistence type="predicted"/>
<dbReference type="AlphaFoldDB" id="A0A951Q826"/>
<gene>
    <name evidence="1" type="ORF">KME32_35640</name>
</gene>
<evidence type="ECO:0008006" key="3">
    <source>
        <dbReference type="Google" id="ProtNLM"/>
    </source>
</evidence>
<evidence type="ECO:0000313" key="2">
    <source>
        <dbReference type="Proteomes" id="UP000715781"/>
    </source>
</evidence>
<sequence>MFGVQKSSVYGTYGEFTVGSDGDRVRAQFLLTKMKPGSEGTWENELASQMVPWREVFDIEELTFDELLQRDLDDSRVAHDLIPYLLGEKEASARFFPPILAVLVPKNSNKTGIQSYYPEPTSSSEEAIRFGELFDFNKKKFEDNITPIGELKYNRQRTAFVIADGQHRAMAILALHRQINKSWGADRYASFYNHISLNAEQIQHIELPVCIIFLPDLHEANEEYKQKGIDLKRVCREIFLVVNKTAKRVSQSRELLLDDEDFAARMMRTTLSKLKGRGEETSSIARIYSFSFGDSESDLGKQVVAGQLQYSSAVALYKMHAAVVFGNPDAFNFDEPSNITDGRSIKNTARPVEILRGTSLEKWQSLSRTSAKYHPPLEVELAVDLLGKISDIALLKLFDEFKPFAVQNSEMRALRTRLLDPDARANLTQSKCYSLLFEGSGVRNVFEEHRQRLLDRHKELNDEAKSVGDYITHQLSDANAVVKALDQREDEIKKLRSAQFFNIDYKRFFSAEGNEQDIKELLLRSKSIFDTVSTQAFQLGYLMAIHSVVEPMLEPNTPYSKRIQYVEFISNIYINALNAFFSSDSVGEHYTLNGLVKEPRIRVFDTNELGLRKLLILSGVKELNERQWVFFRYAILEIVHSKHAFRIIFDGLKKAEDSAIIDAYINKLPSLIESIVKLREEYIYKAVQACLNSSDFKREIDLIKAESRGQGQTDSEIEEIVKAKEAQTEKDIRDKCEDSIKASLGEFATKDKIVNRIILTKATNEGSE</sequence>
<reference evidence="1" key="1">
    <citation type="submission" date="2021-05" db="EMBL/GenBank/DDBJ databases">
        <authorList>
            <person name="Pietrasiak N."/>
            <person name="Ward R."/>
            <person name="Stajich J.E."/>
            <person name="Kurbessoian T."/>
        </authorList>
    </citation>
    <scope>NUCLEOTIDE SEQUENCE</scope>
    <source>
        <strain evidence="1">JT2-VF2</strain>
    </source>
</reference>
<reference evidence="1" key="2">
    <citation type="journal article" date="2022" name="Microbiol. Resour. Announc.">
        <title>Metagenome Sequencing to Explore Phylogenomics of Terrestrial Cyanobacteria.</title>
        <authorList>
            <person name="Ward R.D."/>
            <person name="Stajich J.E."/>
            <person name="Johansen J.R."/>
            <person name="Huntemann M."/>
            <person name="Clum A."/>
            <person name="Foster B."/>
            <person name="Foster B."/>
            <person name="Roux S."/>
            <person name="Palaniappan K."/>
            <person name="Varghese N."/>
            <person name="Mukherjee S."/>
            <person name="Reddy T.B.K."/>
            <person name="Daum C."/>
            <person name="Copeland A."/>
            <person name="Chen I.A."/>
            <person name="Ivanova N.N."/>
            <person name="Kyrpides N.C."/>
            <person name="Shapiro N."/>
            <person name="Eloe-Fadrosh E.A."/>
            <person name="Pietrasiak N."/>
        </authorList>
    </citation>
    <scope>NUCLEOTIDE SEQUENCE</scope>
    <source>
        <strain evidence="1">JT2-VF2</strain>
    </source>
</reference>
<comment type="caution">
    <text evidence="1">The sequence shown here is derived from an EMBL/GenBank/DDBJ whole genome shotgun (WGS) entry which is preliminary data.</text>
</comment>
<evidence type="ECO:0000313" key="1">
    <source>
        <dbReference type="EMBL" id="MBW4566301.1"/>
    </source>
</evidence>